<dbReference type="GeneID" id="98338777"/>
<gene>
    <name evidence="4" type="ORF">C7419_1012698</name>
</gene>
<feature type="binding site" evidence="2">
    <location>
        <position position="78"/>
    </location>
    <ligand>
        <name>CoA</name>
        <dbReference type="ChEBI" id="CHEBI:57287"/>
    </ligand>
</feature>
<feature type="domain" description="Fluoroacetyl-CoA-specific thioesterase-like" evidence="3">
    <location>
        <begin position="42"/>
        <end position="134"/>
    </location>
</feature>
<evidence type="ECO:0000256" key="1">
    <source>
        <dbReference type="PIRSR" id="PIRSR014972-1"/>
    </source>
</evidence>
<protein>
    <submittedName>
        <fullName evidence="4">Thioesterase superfamily protein</fullName>
    </submittedName>
</protein>
<comment type="caution">
    <text evidence="4">The sequence shown here is derived from an EMBL/GenBank/DDBJ whole genome shotgun (WGS) entry which is preliminary data.</text>
</comment>
<dbReference type="Proteomes" id="UP000245754">
    <property type="component" value="Unassembled WGS sequence"/>
</dbReference>
<dbReference type="PANTHER" id="PTHR36934">
    <property type="entry name" value="BLR0278 PROTEIN"/>
    <property type="match status" value="1"/>
</dbReference>
<dbReference type="EMBL" id="QGGT01000001">
    <property type="protein sequence ID" value="PWK38796.1"/>
    <property type="molecule type" value="Genomic_DNA"/>
</dbReference>
<organism evidence="4 5">
    <name type="scientific">Cupriavidus plantarum</name>
    <dbReference type="NCBI Taxonomy" id="942865"/>
    <lineage>
        <taxon>Bacteria</taxon>
        <taxon>Pseudomonadati</taxon>
        <taxon>Pseudomonadota</taxon>
        <taxon>Betaproteobacteria</taxon>
        <taxon>Burkholderiales</taxon>
        <taxon>Burkholderiaceae</taxon>
        <taxon>Cupriavidus</taxon>
    </lineage>
</organism>
<dbReference type="SUPFAM" id="SSF54637">
    <property type="entry name" value="Thioesterase/thiol ester dehydrase-isomerase"/>
    <property type="match status" value="1"/>
</dbReference>
<feature type="active site" evidence="1">
    <location>
        <position position="58"/>
    </location>
</feature>
<dbReference type="PIRSF" id="PIRSF014972">
    <property type="entry name" value="FlK"/>
    <property type="match status" value="1"/>
</dbReference>
<feature type="binding site" evidence="2">
    <location>
        <position position="129"/>
    </location>
    <ligand>
        <name>substrate</name>
    </ligand>
</feature>
<evidence type="ECO:0000256" key="2">
    <source>
        <dbReference type="PIRSR" id="PIRSR014972-2"/>
    </source>
</evidence>
<dbReference type="InterPro" id="IPR025540">
    <property type="entry name" value="FlK"/>
</dbReference>
<dbReference type="Gene3D" id="3.10.129.10">
    <property type="entry name" value="Hotdog Thioesterase"/>
    <property type="match status" value="1"/>
</dbReference>
<dbReference type="PANTHER" id="PTHR36934:SF1">
    <property type="entry name" value="THIOESTERASE DOMAIN-CONTAINING PROTEIN"/>
    <property type="match status" value="1"/>
</dbReference>
<feature type="active site" evidence="1">
    <location>
        <position position="50"/>
    </location>
</feature>
<dbReference type="AlphaFoldDB" id="A0A316F2X9"/>
<dbReference type="InterPro" id="IPR054485">
    <property type="entry name" value="FlK-like_dom"/>
</dbReference>
<keyword evidence="5" id="KW-1185">Reference proteome</keyword>
<reference evidence="4 5" key="1">
    <citation type="submission" date="2018-05" db="EMBL/GenBank/DDBJ databases">
        <title>Genomic Encyclopedia of Type Strains, Phase IV (KMG-V): Genome sequencing to study the core and pangenomes of soil and plant-associated prokaryotes.</title>
        <authorList>
            <person name="Whitman W."/>
        </authorList>
    </citation>
    <scope>NUCLEOTIDE SEQUENCE [LARGE SCALE GENOMIC DNA]</scope>
    <source>
        <strain evidence="4 5">SLV-132</strain>
    </source>
</reference>
<dbReference type="Pfam" id="PF22636">
    <property type="entry name" value="FlK"/>
    <property type="match status" value="1"/>
</dbReference>
<name>A0A316F2X9_9BURK</name>
<feature type="active site" evidence="1">
    <location>
        <position position="85"/>
    </location>
</feature>
<sequence>MSSASGASASSGLKPGITFEWQYVVPPKATVPNLYDDIPGCAEMPDVLATGYMVGIMECACLQMLRDYLDWPREQSLGTLVNFSHLAATPPGMAVTVKGELVAVEGRKLRFALSAWDGEDKISEGVHERHLIDAARFNDKIAAKAGRMAG</sequence>
<evidence type="ECO:0000259" key="3">
    <source>
        <dbReference type="Pfam" id="PF22636"/>
    </source>
</evidence>
<proteinExistence type="predicted"/>
<dbReference type="RefSeq" id="WP_244214685.1">
    <property type="nucleotide sequence ID" value="NZ_CAJPUX010000001.1"/>
</dbReference>
<accession>A0A316F2X9</accession>
<evidence type="ECO:0000313" key="5">
    <source>
        <dbReference type="Proteomes" id="UP000245754"/>
    </source>
</evidence>
<dbReference type="InterPro" id="IPR029069">
    <property type="entry name" value="HotDog_dom_sf"/>
</dbReference>
<evidence type="ECO:0000313" key="4">
    <source>
        <dbReference type="EMBL" id="PWK38796.1"/>
    </source>
</evidence>
<feature type="binding site" evidence="2">
    <location>
        <position position="78"/>
    </location>
    <ligand>
        <name>substrate</name>
    </ligand>
</feature>